<evidence type="ECO:0000256" key="1">
    <source>
        <dbReference type="SAM" id="Phobius"/>
    </source>
</evidence>
<organism evidence="2 3">
    <name type="scientific">Elysia crispata</name>
    <name type="common">lettuce slug</name>
    <dbReference type="NCBI Taxonomy" id="231223"/>
    <lineage>
        <taxon>Eukaryota</taxon>
        <taxon>Metazoa</taxon>
        <taxon>Spiralia</taxon>
        <taxon>Lophotrochozoa</taxon>
        <taxon>Mollusca</taxon>
        <taxon>Gastropoda</taxon>
        <taxon>Heterobranchia</taxon>
        <taxon>Euthyneura</taxon>
        <taxon>Panpulmonata</taxon>
        <taxon>Sacoglossa</taxon>
        <taxon>Placobranchoidea</taxon>
        <taxon>Plakobranchidae</taxon>
        <taxon>Elysia</taxon>
    </lineage>
</organism>
<feature type="transmembrane region" description="Helical" evidence="1">
    <location>
        <begin position="118"/>
        <end position="139"/>
    </location>
</feature>
<evidence type="ECO:0000313" key="2">
    <source>
        <dbReference type="EMBL" id="KAK3774058.1"/>
    </source>
</evidence>
<accession>A0AAE1DLQ9</accession>
<keyword evidence="1" id="KW-0812">Transmembrane</keyword>
<evidence type="ECO:0000313" key="3">
    <source>
        <dbReference type="Proteomes" id="UP001283361"/>
    </source>
</evidence>
<comment type="caution">
    <text evidence="2">The sequence shown here is derived from an EMBL/GenBank/DDBJ whole genome shotgun (WGS) entry which is preliminary data.</text>
</comment>
<dbReference type="AlphaFoldDB" id="A0AAE1DLQ9"/>
<sequence length="177" mass="19661">MRFLALRSEREEQEGGALFKSSDPRELRDLELQRGLVTLEGFLLGLLTFMVQFTTYWDGWQSRRMQRLEVPGTRSGPEGVENIHGFGSFPMGGVGVHIKREGAKGENPVPPKAPLPRAITNLITPIVVAVTALLCRLAVVARHSVMALHGRLATLFPDNGKTIREKETPWFDNSTVV</sequence>
<reference evidence="2" key="1">
    <citation type="journal article" date="2023" name="G3 (Bethesda)">
        <title>A reference genome for the long-term kleptoplast-retaining sea slug Elysia crispata morphotype clarki.</title>
        <authorList>
            <person name="Eastman K.E."/>
            <person name="Pendleton A.L."/>
            <person name="Shaikh M.A."/>
            <person name="Suttiyut T."/>
            <person name="Ogas R."/>
            <person name="Tomko P."/>
            <person name="Gavelis G."/>
            <person name="Widhalm J.R."/>
            <person name="Wisecaver J.H."/>
        </authorList>
    </citation>
    <scope>NUCLEOTIDE SEQUENCE</scope>
    <source>
        <strain evidence="2">ECLA1</strain>
    </source>
</reference>
<feature type="transmembrane region" description="Helical" evidence="1">
    <location>
        <begin position="35"/>
        <end position="57"/>
    </location>
</feature>
<name>A0AAE1DLQ9_9GAST</name>
<gene>
    <name evidence="2" type="ORF">RRG08_030140</name>
</gene>
<keyword evidence="1" id="KW-0472">Membrane</keyword>
<protein>
    <submittedName>
        <fullName evidence="2">Uncharacterized protein</fullName>
    </submittedName>
</protein>
<dbReference type="Proteomes" id="UP001283361">
    <property type="component" value="Unassembled WGS sequence"/>
</dbReference>
<keyword evidence="3" id="KW-1185">Reference proteome</keyword>
<dbReference type="EMBL" id="JAWDGP010003469">
    <property type="protein sequence ID" value="KAK3774058.1"/>
    <property type="molecule type" value="Genomic_DNA"/>
</dbReference>
<keyword evidence="1" id="KW-1133">Transmembrane helix</keyword>
<proteinExistence type="predicted"/>